<dbReference type="Gene3D" id="3.10.450.50">
    <property type="match status" value="1"/>
</dbReference>
<name>A0A1G7P1U1_9SPHN</name>
<reference evidence="1 2" key="1">
    <citation type="submission" date="2016-10" db="EMBL/GenBank/DDBJ databases">
        <authorList>
            <person name="Varghese N."/>
            <person name="Submissions S."/>
        </authorList>
    </citation>
    <scope>NUCLEOTIDE SEQUENCE [LARGE SCALE GENOMIC DNA]</scope>
    <source>
        <strain evidence="1 2">S7-754</strain>
    </source>
</reference>
<dbReference type="PANTHER" id="PTHR31757:SF0">
    <property type="entry name" value="SLL0781 PROTEIN"/>
    <property type="match status" value="1"/>
</dbReference>
<keyword evidence="2" id="KW-1185">Reference proteome</keyword>
<dbReference type="Proteomes" id="UP000323502">
    <property type="component" value="Unassembled WGS sequence"/>
</dbReference>
<dbReference type="Pfam" id="PF07080">
    <property type="entry name" value="DUF1348"/>
    <property type="match status" value="1"/>
</dbReference>
<accession>A0A1G7P1U1</accession>
<dbReference type="InterPro" id="IPR009783">
    <property type="entry name" value="DUF1348"/>
</dbReference>
<proteinExistence type="predicted"/>
<evidence type="ECO:0000313" key="2">
    <source>
        <dbReference type="Proteomes" id="UP000323502"/>
    </source>
</evidence>
<dbReference type="SUPFAM" id="SSF54427">
    <property type="entry name" value="NTF2-like"/>
    <property type="match status" value="1"/>
</dbReference>
<protein>
    <recommendedName>
        <fullName evidence="3">DUF1348 family protein</fullName>
    </recommendedName>
</protein>
<dbReference type="PANTHER" id="PTHR31757">
    <property type="entry name" value="SLL0781 PROTEIN"/>
    <property type="match status" value="1"/>
</dbReference>
<gene>
    <name evidence="1" type="ORF">SAMN05216557_1064</name>
</gene>
<dbReference type="AlphaFoldDB" id="A0A1G7P1U1"/>
<dbReference type="InterPro" id="IPR032710">
    <property type="entry name" value="NTF2-like_dom_sf"/>
</dbReference>
<dbReference type="EMBL" id="FNBI01000006">
    <property type="protein sequence ID" value="SDF79400.1"/>
    <property type="molecule type" value="Genomic_DNA"/>
</dbReference>
<organism evidence="1 2">
    <name type="scientific">Sphingomonas carotinifaciens</name>
    <dbReference type="NCBI Taxonomy" id="1166323"/>
    <lineage>
        <taxon>Bacteria</taxon>
        <taxon>Pseudomonadati</taxon>
        <taxon>Pseudomonadota</taxon>
        <taxon>Alphaproteobacteria</taxon>
        <taxon>Sphingomonadales</taxon>
        <taxon>Sphingomonadaceae</taxon>
        <taxon>Sphingomonas</taxon>
    </lineage>
</organism>
<sequence length="91" mass="10452">MGAGTEVSPHQGAVDFRRQSNLRRFAYEWHDKAGQWFRSYGNENWEFDDAGLMQRRIASINDLAIAPADRLFHWPSGRRPLDHPGLSELGL</sequence>
<evidence type="ECO:0000313" key="1">
    <source>
        <dbReference type="EMBL" id="SDF79400.1"/>
    </source>
</evidence>
<evidence type="ECO:0008006" key="3">
    <source>
        <dbReference type="Google" id="ProtNLM"/>
    </source>
</evidence>